<dbReference type="Proteomes" id="UP000263642">
    <property type="component" value="Unassembled WGS sequence"/>
</dbReference>
<organism evidence="10 11">
    <name type="scientific">Gimesia maris</name>
    <dbReference type="NCBI Taxonomy" id="122"/>
    <lineage>
        <taxon>Bacteria</taxon>
        <taxon>Pseudomonadati</taxon>
        <taxon>Planctomycetota</taxon>
        <taxon>Planctomycetia</taxon>
        <taxon>Planctomycetales</taxon>
        <taxon>Planctomycetaceae</taxon>
        <taxon>Gimesia</taxon>
    </lineage>
</organism>
<evidence type="ECO:0000256" key="8">
    <source>
        <dbReference type="ARBA" id="ARBA00023012"/>
    </source>
</evidence>
<proteinExistence type="predicted"/>
<name>A0A3D3R604_9PLAN</name>
<dbReference type="PANTHER" id="PTHR43065:SF10">
    <property type="entry name" value="PEROXIDE STRESS-ACTIVATED HISTIDINE KINASE MAK3"/>
    <property type="match status" value="1"/>
</dbReference>
<sequence>YADQVQIEQVLVNLLKNAVEAMAHSPSPRILTISTAAVERNVIQVSIKDTGPGIPADIEERLFTPFTTTKKDGVGIGLSLSHSLIDASGGKLWYTPNPEGGAIFHLSLPAFQPHQDHADSTA</sequence>
<dbReference type="PRINTS" id="PR00344">
    <property type="entry name" value="BCTRLSENSOR"/>
</dbReference>
<evidence type="ECO:0000256" key="4">
    <source>
        <dbReference type="ARBA" id="ARBA00022679"/>
    </source>
</evidence>
<gene>
    <name evidence="10" type="ORF">DIT97_13510</name>
</gene>
<comment type="catalytic activity">
    <reaction evidence="1">
        <text>ATP + protein L-histidine = ADP + protein N-phospho-L-histidine.</text>
        <dbReference type="EC" id="2.7.13.3"/>
    </reaction>
</comment>
<keyword evidence="7" id="KW-0067">ATP-binding</keyword>
<feature type="non-terminal residue" evidence="10">
    <location>
        <position position="1"/>
    </location>
</feature>
<keyword evidence="3" id="KW-0597">Phosphoprotein</keyword>
<dbReference type="PANTHER" id="PTHR43065">
    <property type="entry name" value="SENSOR HISTIDINE KINASE"/>
    <property type="match status" value="1"/>
</dbReference>
<accession>A0A3D3R604</accession>
<evidence type="ECO:0000256" key="3">
    <source>
        <dbReference type="ARBA" id="ARBA00022553"/>
    </source>
</evidence>
<evidence type="ECO:0000313" key="10">
    <source>
        <dbReference type="EMBL" id="HCO24006.1"/>
    </source>
</evidence>
<protein>
    <recommendedName>
        <fullName evidence="2">histidine kinase</fullName>
        <ecNumber evidence="2">2.7.13.3</ecNumber>
    </recommendedName>
</protein>
<dbReference type="GO" id="GO:0004673">
    <property type="term" value="F:protein histidine kinase activity"/>
    <property type="evidence" value="ECO:0007669"/>
    <property type="project" value="UniProtKB-EC"/>
</dbReference>
<dbReference type="SMART" id="SM00387">
    <property type="entry name" value="HATPase_c"/>
    <property type="match status" value="1"/>
</dbReference>
<dbReference type="InterPro" id="IPR003594">
    <property type="entry name" value="HATPase_dom"/>
</dbReference>
<dbReference type="SUPFAM" id="SSF55874">
    <property type="entry name" value="ATPase domain of HSP90 chaperone/DNA topoisomerase II/histidine kinase"/>
    <property type="match status" value="1"/>
</dbReference>
<dbReference type="InterPro" id="IPR005467">
    <property type="entry name" value="His_kinase_dom"/>
</dbReference>
<evidence type="ECO:0000256" key="2">
    <source>
        <dbReference type="ARBA" id="ARBA00012438"/>
    </source>
</evidence>
<keyword evidence="5" id="KW-0547">Nucleotide-binding</keyword>
<keyword evidence="4" id="KW-0808">Transferase</keyword>
<dbReference type="Gene3D" id="3.30.565.10">
    <property type="entry name" value="Histidine kinase-like ATPase, C-terminal domain"/>
    <property type="match status" value="1"/>
</dbReference>
<evidence type="ECO:0000256" key="7">
    <source>
        <dbReference type="ARBA" id="ARBA00022840"/>
    </source>
</evidence>
<dbReference type="InterPro" id="IPR004358">
    <property type="entry name" value="Sig_transdc_His_kin-like_C"/>
</dbReference>
<dbReference type="GO" id="GO:0000160">
    <property type="term" value="P:phosphorelay signal transduction system"/>
    <property type="evidence" value="ECO:0007669"/>
    <property type="project" value="UniProtKB-KW"/>
</dbReference>
<keyword evidence="8" id="KW-0902">Two-component regulatory system</keyword>
<evidence type="ECO:0000256" key="6">
    <source>
        <dbReference type="ARBA" id="ARBA00022777"/>
    </source>
</evidence>
<evidence type="ECO:0000259" key="9">
    <source>
        <dbReference type="PROSITE" id="PS50109"/>
    </source>
</evidence>
<keyword evidence="6 10" id="KW-0418">Kinase</keyword>
<dbReference type="EC" id="2.7.13.3" evidence="2"/>
<feature type="domain" description="Histidine kinase" evidence="9">
    <location>
        <begin position="1"/>
        <end position="112"/>
    </location>
</feature>
<dbReference type="Pfam" id="PF02518">
    <property type="entry name" value="HATPase_c"/>
    <property type="match status" value="1"/>
</dbReference>
<dbReference type="GO" id="GO:0005524">
    <property type="term" value="F:ATP binding"/>
    <property type="evidence" value="ECO:0007669"/>
    <property type="project" value="UniProtKB-KW"/>
</dbReference>
<dbReference type="PROSITE" id="PS50109">
    <property type="entry name" value="HIS_KIN"/>
    <property type="match status" value="1"/>
</dbReference>
<dbReference type="InterPro" id="IPR036890">
    <property type="entry name" value="HATPase_C_sf"/>
</dbReference>
<evidence type="ECO:0000256" key="5">
    <source>
        <dbReference type="ARBA" id="ARBA00022741"/>
    </source>
</evidence>
<evidence type="ECO:0000256" key="1">
    <source>
        <dbReference type="ARBA" id="ARBA00000085"/>
    </source>
</evidence>
<dbReference type="EMBL" id="DQAY01000076">
    <property type="protein sequence ID" value="HCO24006.1"/>
    <property type="molecule type" value="Genomic_DNA"/>
</dbReference>
<comment type="caution">
    <text evidence="10">The sequence shown here is derived from an EMBL/GenBank/DDBJ whole genome shotgun (WGS) entry which is preliminary data.</text>
</comment>
<dbReference type="AlphaFoldDB" id="A0A3D3R604"/>
<evidence type="ECO:0000313" key="11">
    <source>
        <dbReference type="Proteomes" id="UP000263642"/>
    </source>
</evidence>
<reference evidence="10 11" key="1">
    <citation type="journal article" date="2018" name="Nat. Biotechnol.">
        <title>A standardized bacterial taxonomy based on genome phylogeny substantially revises the tree of life.</title>
        <authorList>
            <person name="Parks D.H."/>
            <person name="Chuvochina M."/>
            <person name="Waite D.W."/>
            <person name="Rinke C."/>
            <person name="Skarshewski A."/>
            <person name="Chaumeil P.A."/>
            <person name="Hugenholtz P."/>
        </authorList>
    </citation>
    <scope>NUCLEOTIDE SEQUENCE [LARGE SCALE GENOMIC DNA]</scope>
    <source>
        <strain evidence="10">UBA9375</strain>
    </source>
</reference>